<reference evidence="1" key="1">
    <citation type="submission" date="2014-11" db="EMBL/GenBank/DDBJ databases">
        <authorList>
            <person name="Amaro Gonzalez C."/>
        </authorList>
    </citation>
    <scope>NUCLEOTIDE SEQUENCE</scope>
</reference>
<dbReference type="EMBL" id="GBXM01097698">
    <property type="protein sequence ID" value="JAH10879.1"/>
    <property type="molecule type" value="Transcribed_RNA"/>
</dbReference>
<proteinExistence type="predicted"/>
<organism evidence="1">
    <name type="scientific">Anguilla anguilla</name>
    <name type="common">European freshwater eel</name>
    <name type="synonym">Muraena anguilla</name>
    <dbReference type="NCBI Taxonomy" id="7936"/>
    <lineage>
        <taxon>Eukaryota</taxon>
        <taxon>Metazoa</taxon>
        <taxon>Chordata</taxon>
        <taxon>Craniata</taxon>
        <taxon>Vertebrata</taxon>
        <taxon>Euteleostomi</taxon>
        <taxon>Actinopterygii</taxon>
        <taxon>Neopterygii</taxon>
        <taxon>Teleostei</taxon>
        <taxon>Anguilliformes</taxon>
        <taxon>Anguillidae</taxon>
        <taxon>Anguilla</taxon>
    </lineage>
</organism>
<sequence>MHVSPRINRQIKTSHMVDNSCKCIRLQRPAGFSPTLAPCAEGLFQNLILYECIWKFAFYEKHIGILHL</sequence>
<dbReference type="AlphaFoldDB" id="A0A0E9QEH9"/>
<accession>A0A0E9QEH9</accession>
<name>A0A0E9QEH9_ANGAN</name>
<evidence type="ECO:0000313" key="1">
    <source>
        <dbReference type="EMBL" id="JAH15251.1"/>
    </source>
</evidence>
<reference evidence="1" key="2">
    <citation type="journal article" date="2015" name="Fish Shellfish Immunol.">
        <title>Early steps in the European eel (Anguilla anguilla)-Vibrio vulnificus interaction in the gills: Role of the RtxA13 toxin.</title>
        <authorList>
            <person name="Callol A."/>
            <person name="Pajuelo D."/>
            <person name="Ebbesson L."/>
            <person name="Teles M."/>
            <person name="MacKenzie S."/>
            <person name="Amaro C."/>
        </authorList>
    </citation>
    <scope>NUCLEOTIDE SEQUENCE</scope>
</reference>
<protein>
    <submittedName>
        <fullName evidence="1">Uncharacterized protein</fullName>
    </submittedName>
</protein>
<dbReference type="EMBL" id="GBXM01093326">
    <property type="protein sequence ID" value="JAH15251.1"/>
    <property type="molecule type" value="Transcribed_RNA"/>
</dbReference>